<accession>A0A0R0D2D0</accession>
<organism evidence="2 3">
    <name type="scientific">Stenotrophomonas chelatiphaga</name>
    <dbReference type="NCBI Taxonomy" id="517011"/>
    <lineage>
        <taxon>Bacteria</taxon>
        <taxon>Pseudomonadati</taxon>
        <taxon>Pseudomonadota</taxon>
        <taxon>Gammaproteobacteria</taxon>
        <taxon>Lysobacterales</taxon>
        <taxon>Lysobacteraceae</taxon>
        <taxon>Stenotrophomonas</taxon>
    </lineage>
</organism>
<comment type="caution">
    <text evidence="2">The sequence shown here is derived from an EMBL/GenBank/DDBJ whole genome shotgun (WGS) entry which is preliminary data.</text>
</comment>
<dbReference type="PATRIC" id="fig|517011.3.peg.2616"/>
<evidence type="ECO:0000256" key="1">
    <source>
        <dbReference type="SAM" id="SignalP"/>
    </source>
</evidence>
<dbReference type="Proteomes" id="UP000051386">
    <property type="component" value="Unassembled WGS sequence"/>
</dbReference>
<feature type="chain" id="PRO_5006395119" description="Lipoprotein" evidence="1">
    <location>
        <begin position="23"/>
        <end position="106"/>
    </location>
</feature>
<evidence type="ECO:0008006" key="4">
    <source>
        <dbReference type="Google" id="ProtNLM"/>
    </source>
</evidence>
<dbReference type="PROSITE" id="PS51257">
    <property type="entry name" value="PROKAR_LIPOPROTEIN"/>
    <property type="match status" value="1"/>
</dbReference>
<feature type="signal peptide" evidence="1">
    <location>
        <begin position="1"/>
        <end position="22"/>
    </location>
</feature>
<reference evidence="2 3" key="1">
    <citation type="submission" date="2015-05" db="EMBL/GenBank/DDBJ databases">
        <title>Genome sequencing and analysis of members of genus Stenotrophomonas.</title>
        <authorList>
            <person name="Patil P.P."/>
            <person name="Midha S."/>
            <person name="Patil P.B."/>
        </authorList>
    </citation>
    <scope>NUCLEOTIDE SEQUENCE [LARGE SCALE GENOMIC DNA]</scope>
    <source>
        <strain evidence="2 3">DSM 21508</strain>
    </source>
</reference>
<evidence type="ECO:0000313" key="2">
    <source>
        <dbReference type="EMBL" id="KRG72898.1"/>
    </source>
</evidence>
<dbReference type="AlphaFoldDB" id="A0A0R0D2D0"/>
<protein>
    <recommendedName>
        <fullName evidence="4">Lipoprotein</fullName>
    </recommendedName>
</protein>
<sequence>MKIAATIAVSCALGLAGCSAIAAKTNVLSDAKIISSSAGVLGLEPSQLTLVSKRVDGTNTYANLKAAGGKEYTCVINGGNLLSMGMTNAPMCSRKGEPVNAHPFQR</sequence>
<dbReference type="EMBL" id="LDJK01000062">
    <property type="protein sequence ID" value="KRG72898.1"/>
    <property type="molecule type" value="Genomic_DNA"/>
</dbReference>
<dbReference type="RefSeq" id="WP_057509107.1">
    <property type="nucleotide sequence ID" value="NZ_JANUEG010000005.1"/>
</dbReference>
<name>A0A0R0D2D0_9GAMM</name>
<evidence type="ECO:0000313" key="3">
    <source>
        <dbReference type="Proteomes" id="UP000051386"/>
    </source>
</evidence>
<keyword evidence="1" id="KW-0732">Signal</keyword>
<keyword evidence="3" id="KW-1185">Reference proteome</keyword>
<proteinExistence type="predicted"/>
<gene>
    <name evidence="2" type="ORF">ABB28_13480</name>
</gene>